<accession>A0A2H0VIB5</accession>
<evidence type="ECO:0000313" key="2">
    <source>
        <dbReference type="Proteomes" id="UP000230796"/>
    </source>
</evidence>
<dbReference type="Proteomes" id="UP000230796">
    <property type="component" value="Unassembled WGS sequence"/>
</dbReference>
<dbReference type="AlphaFoldDB" id="A0A2H0VIB5"/>
<organism evidence="1 2">
    <name type="scientific">Candidatus Collierbacteria bacterium CG10_big_fil_rev_8_21_14_0_10_44_9</name>
    <dbReference type="NCBI Taxonomy" id="1974535"/>
    <lineage>
        <taxon>Bacteria</taxon>
        <taxon>Candidatus Collieribacteriota</taxon>
    </lineage>
</organism>
<protein>
    <submittedName>
        <fullName evidence="1">Uncharacterized protein</fullName>
    </submittedName>
</protein>
<name>A0A2H0VIB5_9BACT</name>
<evidence type="ECO:0000313" key="1">
    <source>
        <dbReference type="EMBL" id="PIR98823.1"/>
    </source>
</evidence>
<dbReference type="EMBL" id="PFAF01000056">
    <property type="protein sequence ID" value="PIR98823.1"/>
    <property type="molecule type" value="Genomic_DNA"/>
</dbReference>
<gene>
    <name evidence="1" type="ORF">COT87_02740</name>
</gene>
<proteinExistence type="predicted"/>
<reference evidence="2" key="1">
    <citation type="submission" date="2017-09" db="EMBL/GenBank/DDBJ databases">
        <title>Depth-based differentiation of microbial function through sediment-hosted aquifers and enrichment of novel symbionts in the deep terrestrial subsurface.</title>
        <authorList>
            <person name="Probst A.J."/>
            <person name="Ladd B."/>
            <person name="Jarett J.K."/>
            <person name="Geller-Mcgrath D.E."/>
            <person name="Sieber C.M.K."/>
            <person name="Emerson J.B."/>
            <person name="Anantharaman K."/>
            <person name="Thomas B.C."/>
            <person name="Malmstrom R."/>
            <person name="Stieglmeier M."/>
            <person name="Klingl A."/>
            <person name="Woyke T."/>
            <person name="Ryan C.M."/>
            <person name="Banfield J.F."/>
        </authorList>
    </citation>
    <scope>NUCLEOTIDE SEQUENCE [LARGE SCALE GENOMIC DNA]</scope>
</reference>
<comment type="caution">
    <text evidence="1">The sequence shown here is derived from an EMBL/GenBank/DDBJ whole genome shotgun (WGS) entry which is preliminary data.</text>
</comment>
<sequence length="62" mass="6803">MFRIGGSLRAPVRYHPCIFLILTLIFRGQCLVGSLSGADASQKVTEAFTKVGYPGMETREIV</sequence>